<dbReference type="VEuPathDB" id="VectorBase:AALF018685"/>
<evidence type="ECO:0000256" key="1">
    <source>
        <dbReference type="SAM" id="SignalP"/>
    </source>
</evidence>
<reference evidence="2" key="1">
    <citation type="journal article" date="2014" name="PLoS Negl. Trop. Dis.">
        <title>Identification and characterization of seminal fluid proteins in the Asian tiger mosquito, Aedes albopictus.</title>
        <authorList>
            <person name="Boes K.E."/>
            <person name="Ribeiro J.M."/>
            <person name="Wong A."/>
            <person name="Harrington L.C."/>
            <person name="Wolfner M.F."/>
            <person name="Sirot L.K."/>
        </authorList>
    </citation>
    <scope>NUCLEOTIDE SEQUENCE</scope>
    <source>
        <tissue evidence="2">Reproductive organs</tissue>
    </source>
</reference>
<feature type="signal peptide" evidence="1">
    <location>
        <begin position="1"/>
        <end position="18"/>
    </location>
</feature>
<sequence length="180" mass="18591">MSKLSIFAVLLALGVAQGSLFGPFGPFGPFAQQAAPQQPGWPSAYPSFPAFGLPPNLPAFGPPAHVSPFSRALPAATAPVGKFRAKPAGVLERLAVATLPADLQERFDSLLVAFEQGNAACDEAYPGAVGPLAGLHRRCVVLQKAETERAALALEQEASDRAAAAAESVTTLDDVSETVV</sequence>
<evidence type="ECO:0000313" key="2">
    <source>
        <dbReference type="EMBL" id="JAC08697.1"/>
    </source>
</evidence>
<keyword evidence="1" id="KW-0732">Signal</keyword>
<accession>A0A023EHZ3</accession>
<dbReference type="VEuPathDB" id="VectorBase:AALC636_034044"/>
<proteinExistence type="evidence at transcript level"/>
<dbReference type="AlphaFoldDB" id="A0A023EHZ3"/>
<dbReference type="EMBL" id="GAPW01004901">
    <property type="protein sequence ID" value="JAC08697.1"/>
    <property type="molecule type" value="mRNA"/>
</dbReference>
<name>A0A023EHZ3_AEDAL</name>
<feature type="chain" id="PRO_5001513967" evidence="1">
    <location>
        <begin position="19"/>
        <end position="180"/>
    </location>
</feature>
<organism evidence="2">
    <name type="scientific">Aedes albopictus</name>
    <name type="common">Asian tiger mosquito</name>
    <name type="synonym">Stegomyia albopicta</name>
    <dbReference type="NCBI Taxonomy" id="7160"/>
    <lineage>
        <taxon>Eukaryota</taxon>
        <taxon>Metazoa</taxon>
        <taxon>Ecdysozoa</taxon>
        <taxon>Arthropoda</taxon>
        <taxon>Hexapoda</taxon>
        <taxon>Insecta</taxon>
        <taxon>Pterygota</taxon>
        <taxon>Neoptera</taxon>
        <taxon>Endopterygota</taxon>
        <taxon>Diptera</taxon>
        <taxon>Nematocera</taxon>
        <taxon>Culicoidea</taxon>
        <taxon>Culicidae</taxon>
        <taxon>Culicinae</taxon>
        <taxon>Aedini</taxon>
        <taxon>Aedes</taxon>
        <taxon>Stegomyia</taxon>
    </lineage>
</organism>
<protein>
    <submittedName>
        <fullName evidence="2">Putative secreted protein</fullName>
    </submittedName>
</protein>